<comment type="caution">
    <text evidence="9">The sequence shown here is derived from an EMBL/GenBank/DDBJ whole genome shotgun (WGS) entry which is preliminary data.</text>
</comment>
<dbReference type="PANTHER" id="PTHR32024">
    <property type="entry name" value="TRK SYSTEM POTASSIUM UPTAKE PROTEIN TRKG-RELATED"/>
    <property type="match status" value="1"/>
</dbReference>
<keyword evidence="6" id="KW-0406">Ion transport</keyword>
<reference evidence="9 10" key="1">
    <citation type="submission" date="2019-03" db="EMBL/GenBank/DDBJ databases">
        <title>Lake Tanganyika Metagenome-Assembled Genomes (MAGs).</title>
        <authorList>
            <person name="Tran P."/>
        </authorList>
    </citation>
    <scope>NUCLEOTIDE SEQUENCE [LARGE SCALE GENOMIC DNA]</scope>
    <source>
        <strain evidence="9">K_DeepCast_65m_m2_236</strain>
    </source>
</reference>
<dbReference type="GO" id="GO:0005886">
    <property type="term" value="C:plasma membrane"/>
    <property type="evidence" value="ECO:0007669"/>
    <property type="project" value="UniProtKB-SubCell"/>
</dbReference>
<evidence type="ECO:0000256" key="7">
    <source>
        <dbReference type="ARBA" id="ARBA00023136"/>
    </source>
</evidence>
<dbReference type="EMBL" id="VGJX01000903">
    <property type="protein sequence ID" value="MBM3276192.1"/>
    <property type="molecule type" value="Genomic_DNA"/>
</dbReference>
<evidence type="ECO:0000256" key="8">
    <source>
        <dbReference type="SAM" id="Phobius"/>
    </source>
</evidence>
<feature type="transmembrane region" description="Helical" evidence="8">
    <location>
        <begin position="69"/>
        <end position="93"/>
    </location>
</feature>
<evidence type="ECO:0000313" key="9">
    <source>
        <dbReference type="EMBL" id="MBM3276192.1"/>
    </source>
</evidence>
<evidence type="ECO:0000256" key="3">
    <source>
        <dbReference type="ARBA" id="ARBA00022475"/>
    </source>
</evidence>
<keyword evidence="4 8" id="KW-0812">Transmembrane</keyword>
<feature type="transmembrane region" description="Helical" evidence="8">
    <location>
        <begin position="223"/>
        <end position="244"/>
    </location>
</feature>
<protein>
    <submittedName>
        <fullName evidence="9">Ktr system potassium transporter B</fullName>
    </submittedName>
</protein>
<feature type="transmembrane region" description="Helical" evidence="8">
    <location>
        <begin position="348"/>
        <end position="367"/>
    </location>
</feature>
<feature type="transmembrane region" description="Helical" evidence="8">
    <location>
        <begin position="309"/>
        <end position="328"/>
    </location>
</feature>
<evidence type="ECO:0000256" key="1">
    <source>
        <dbReference type="ARBA" id="ARBA00004651"/>
    </source>
</evidence>
<evidence type="ECO:0000313" key="10">
    <source>
        <dbReference type="Proteomes" id="UP000703893"/>
    </source>
</evidence>
<dbReference type="Pfam" id="PF02386">
    <property type="entry name" value="TrkH"/>
    <property type="match status" value="1"/>
</dbReference>
<evidence type="ECO:0000256" key="4">
    <source>
        <dbReference type="ARBA" id="ARBA00022692"/>
    </source>
</evidence>
<feature type="transmembrane region" description="Helical" evidence="8">
    <location>
        <begin position="120"/>
        <end position="141"/>
    </location>
</feature>
<accession>A0A937X8E0</accession>
<feature type="transmembrane region" description="Helical" evidence="8">
    <location>
        <begin position="6"/>
        <end position="27"/>
    </location>
</feature>
<dbReference type="PANTHER" id="PTHR32024:SF1">
    <property type="entry name" value="KTR SYSTEM POTASSIUM UPTAKE PROTEIN B"/>
    <property type="match status" value="1"/>
</dbReference>
<feature type="transmembrane region" description="Helical" evidence="8">
    <location>
        <begin position="184"/>
        <end position="202"/>
    </location>
</feature>
<gene>
    <name evidence="9" type="ORF">FJZ00_13645</name>
</gene>
<dbReference type="GO" id="GO:0008324">
    <property type="term" value="F:monoatomic cation transmembrane transporter activity"/>
    <property type="evidence" value="ECO:0007669"/>
    <property type="project" value="InterPro"/>
</dbReference>
<dbReference type="Proteomes" id="UP000703893">
    <property type="component" value="Unassembled WGS sequence"/>
</dbReference>
<keyword evidence="3" id="KW-1003">Cell membrane</keyword>
<sequence>MPRLSAYQLVVISFIVLIAAGTALLSLPFAQAGARHALIDDLFQATTTTCISGLVTLDPGSRYSPLGQIILLALIQAGGLGYMTMFSAGIVLIGKRLSLRDRVDLKKTADLPEIGGLRGFLVHVAVLTVAVQAAGAIILAFFMVPELGWRRGVYHAVFHAISAFNNAGLSLWPENAVHWQRNPPVLLTLAGLVILGGLGYVVTHELFRRTTGKRPETALNSHVRLVLGTTAFLLVSGTVVFWFFESGNPRTFGGLAPADRWVNAFFASAQARTAGYSSVDLGQATPPTLLSMMALMLIGGGPGGTAGGIKVTTAVIVLAAVIATIRGARDVNLFGFKRRLGEALVRKAMVVTLVSLLVVAMSTFLLACFEQDPVL</sequence>
<keyword evidence="7 8" id="KW-0472">Membrane</keyword>
<evidence type="ECO:0000256" key="6">
    <source>
        <dbReference type="ARBA" id="ARBA00023065"/>
    </source>
</evidence>
<dbReference type="AlphaFoldDB" id="A0A937X8E0"/>
<dbReference type="GO" id="GO:0030001">
    <property type="term" value="P:metal ion transport"/>
    <property type="evidence" value="ECO:0007669"/>
    <property type="project" value="UniProtKB-ARBA"/>
</dbReference>
<evidence type="ECO:0000256" key="2">
    <source>
        <dbReference type="ARBA" id="ARBA00022448"/>
    </source>
</evidence>
<proteinExistence type="predicted"/>
<dbReference type="InterPro" id="IPR003445">
    <property type="entry name" value="Cat_transpt"/>
</dbReference>
<comment type="subcellular location">
    <subcellularLocation>
        <location evidence="1">Cell membrane</location>
        <topology evidence="1">Multi-pass membrane protein</topology>
    </subcellularLocation>
</comment>
<name>A0A937X8E0_9BACT</name>
<feature type="non-terminal residue" evidence="9">
    <location>
        <position position="375"/>
    </location>
</feature>
<keyword evidence="5 8" id="KW-1133">Transmembrane helix</keyword>
<evidence type="ECO:0000256" key="5">
    <source>
        <dbReference type="ARBA" id="ARBA00022989"/>
    </source>
</evidence>
<organism evidence="9 10">
    <name type="scientific">Candidatus Tanganyikabacteria bacterium</name>
    <dbReference type="NCBI Taxonomy" id="2961651"/>
    <lineage>
        <taxon>Bacteria</taxon>
        <taxon>Bacillati</taxon>
        <taxon>Candidatus Sericytochromatia</taxon>
        <taxon>Candidatus Tanganyikabacteria</taxon>
    </lineage>
</organism>
<keyword evidence="2" id="KW-0813">Transport</keyword>